<name>A0A6E8W582_ANOCL</name>
<keyword evidence="2" id="KW-1185">Reference proteome</keyword>
<organism evidence="1 2">
    <name type="scientific">Anopheles coluzzii</name>
    <name type="common">African malaria mosquito</name>
    <dbReference type="NCBI Taxonomy" id="1518534"/>
    <lineage>
        <taxon>Eukaryota</taxon>
        <taxon>Metazoa</taxon>
        <taxon>Ecdysozoa</taxon>
        <taxon>Arthropoda</taxon>
        <taxon>Hexapoda</taxon>
        <taxon>Insecta</taxon>
        <taxon>Pterygota</taxon>
        <taxon>Neoptera</taxon>
        <taxon>Endopterygota</taxon>
        <taxon>Diptera</taxon>
        <taxon>Nematocera</taxon>
        <taxon>Culicoidea</taxon>
        <taxon>Culicidae</taxon>
        <taxon>Anophelinae</taxon>
        <taxon>Anopheles</taxon>
    </lineage>
</organism>
<reference key="1">
    <citation type="journal article" date="2019" name="Genes (Basel)">
        <title>A High-Quality De novo Genome Assembly from a Single Mosquito Using PacBio Sequencing.</title>
        <authorList>
            <person name="Kingan S.B."/>
            <person name="Heaton H."/>
            <person name="Cudini J."/>
            <person name="Lambert C.C."/>
            <person name="Baybayan P."/>
            <person name="Galvin B.D."/>
            <person name="Durbin R."/>
            <person name="Korlach J."/>
            <person name="Lawniczak M.K.N."/>
        </authorList>
    </citation>
    <scope>NUCLEOTIDE SEQUENCE [LARGE SCALE GENOMIC DNA]</scope>
    <source>
        <strain>Mali-NIH</strain>
    </source>
</reference>
<dbReference type="AlphaFoldDB" id="A0A6E8W582"/>
<evidence type="ECO:0000313" key="1">
    <source>
        <dbReference type="EnsemblMetazoa" id="ACON011957-PA"/>
    </source>
</evidence>
<dbReference type="VEuPathDB" id="VectorBase:ACON011957"/>
<accession>A0A6E8W582</accession>
<reference evidence="1" key="2">
    <citation type="submission" date="2020-05" db="UniProtKB">
        <authorList>
            <consortium name="EnsemblMetazoa"/>
        </authorList>
    </citation>
    <scope>IDENTIFICATION</scope>
    <source>
        <strain evidence="1">Ngousso</strain>
    </source>
</reference>
<protein>
    <submittedName>
        <fullName evidence="1">Uncharacterized protein</fullName>
    </submittedName>
</protein>
<proteinExistence type="predicted"/>
<dbReference type="EnsemblMetazoa" id="ACON011957-RA">
    <property type="protein sequence ID" value="ACON011957-PA"/>
    <property type="gene ID" value="ACON011957"/>
</dbReference>
<dbReference type="Proteomes" id="UP001105220">
    <property type="component" value="Unplaced"/>
</dbReference>
<evidence type="ECO:0000313" key="2">
    <source>
        <dbReference type="Proteomes" id="UP001105220"/>
    </source>
</evidence>
<sequence>RKAKEKPIILLTPARCLCVRVCVCVFWSVIQKGKARKITYPSRRRVEPAIAAASDSATIPLGRNGSGIE</sequence>